<evidence type="ECO:0000313" key="2">
    <source>
        <dbReference type="Proteomes" id="UP000194154"/>
    </source>
</evidence>
<name>A0A1W7ADA5_9STAP</name>
<keyword evidence="2" id="KW-1185">Reference proteome</keyword>
<dbReference type="AlphaFoldDB" id="A0A1W7ADA5"/>
<accession>A0A1W7ADA5</accession>
<evidence type="ECO:0000313" key="1">
    <source>
        <dbReference type="EMBL" id="ARQ07080.1"/>
    </source>
</evidence>
<protein>
    <submittedName>
        <fullName evidence="1">Uncharacterized protein</fullName>
    </submittedName>
</protein>
<dbReference type="Proteomes" id="UP000194154">
    <property type="component" value="Chromosome"/>
</dbReference>
<proteinExistence type="predicted"/>
<sequence>MGFDMKIKKIKSELFEYEVGIDDVARIELTDHGSDKTIICKVVKATKEETYAGMTIPHTVEYE</sequence>
<organism evidence="1 2">
    <name type="scientific">Macrococcoides canis</name>
    <dbReference type="NCBI Taxonomy" id="1855823"/>
    <lineage>
        <taxon>Bacteria</taxon>
        <taxon>Bacillati</taxon>
        <taxon>Bacillota</taxon>
        <taxon>Bacilli</taxon>
        <taxon>Bacillales</taxon>
        <taxon>Staphylococcaceae</taxon>
        <taxon>Macrococcoides</taxon>
    </lineage>
</organism>
<dbReference type="EMBL" id="CP021059">
    <property type="protein sequence ID" value="ARQ07080.1"/>
    <property type="molecule type" value="Genomic_DNA"/>
</dbReference>
<dbReference type="KEGG" id="mcak:MCCS_14390"/>
<dbReference type="STRING" id="1855823.MCCS_14390"/>
<reference evidence="1 2" key="1">
    <citation type="journal article" date="2017" name="Int. J. Syst. Evol. Microbiol.">
        <title>Macrococcus canis sp. nov., a skin bacterium associated with infections in dogs.</title>
        <authorList>
            <person name="Gobeli Brawand S."/>
            <person name="Cotting K."/>
            <person name="Gomez-Sanz E."/>
            <person name="Collaud A."/>
            <person name="Thomann A."/>
            <person name="Brodard I."/>
            <person name="Rodriguez-Campos S."/>
            <person name="Strauss C."/>
            <person name="Perreten V."/>
        </authorList>
    </citation>
    <scope>NUCLEOTIDE SEQUENCE [LARGE SCALE GENOMIC DNA]</scope>
    <source>
        <strain evidence="1 2">KM45013</strain>
    </source>
</reference>
<gene>
    <name evidence="1" type="ORF">MCCS_14390</name>
</gene>